<dbReference type="EMBL" id="JDYK01000006">
    <property type="protein sequence ID" value="EWS81676.1"/>
    <property type="molecule type" value="Genomic_DNA"/>
</dbReference>
<name>Z9JV54_9MICO</name>
<gene>
    <name evidence="3" type="ORF">BF93_16060</name>
</gene>
<evidence type="ECO:0000256" key="1">
    <source>
        <dbReference type="SAM" id="MobiDB-lite"/>
    </source>
</evidence>
<feature type="domain" description="HNH" evidence="2">
    <location>
        <begin position="463"/>
        <end position="500"/>
    </location>
</feature>
<dbReference type="InterPro" id="IPR003615">
    <property type="entry name" value="HNH_nuc"/>
</dbReference>
<organism evidence="3 4">
    <name type="scientific">Brachybacterium phenoliresistens</name>
    <dbReference type="NCBI Taxonomy" id="396014"/>
    <lineage>
        <taxon>Bacteria</taxon>
        <taxon>Bacillati</taxon>
        <taxon>Actinomycetota</taxon>
        <taxon>Actinomycetes</taxon>
        <taxon>Micrococcales</taxon>
        <taxon>Dermabacteraceae</taxon>
        <taxon>Brachybacterium</taxon>
    </lineage>
</organism>
<proteinExistence type="predicted"/>
<dbReference type="PATRIC" id="fig|396014.3.peg.1556"/>
<sequence length="659" mass="71654">MGAVLQEMPSEDHGAPDPASAGSSAARPPSRPTDGADAAPGRPEVRISPTTIPRGESWRIEDPRYAHRRMQYRRAMADGTPLPVAAVPDEPLESVAGFVAAAPASTKRIRARDPRTRESLPSRLPEGWEMSEAAQAIWDAGAAEGPVLAARNRALAVLWQPEDDADSDGDCHALVAAQALRVPLRRAQYMIRDAHHAVTTFSACHELLEQGAFPASWFTRMLRDTRDLSTVSREGIDALVSSWDLRIGAERFEIRLREIIRWAEDLEAKQAQQDQDAPSEVERSVGVMDLGRGMSCLQVTGPTPEIASLARRLDVSARAVQAAQRAALKNGDGIPWDVDGLVEQSGHSLRVGVLRYLLLTKASLQTDGIDVPQDRFRLNVTVPVMTLLGRSEAPGTLEGTSPLPADLARALAGGEGTWYRVLTDPCTGAFLPLAATTYRPTAAMLEHLRHLNPTCAVPGCRRAISMGAQADHIEEFLAGGPTSIENLHWLCEHHHQEKTAGLLDPTRLHPARRAADGTWEAGRTRWLIGSGDGHHVITEERDDVDLLGAMSVRRLAEHYRDHPDGPCRRDCLDGARHRPDGPPDPPPEGDDDGGSLPGTSPPEDAPRVIELPSWSEQWPRLWAWMRSEDRRGTAVDQPLPPPPEPPGGGDWGPAGPPPF</sequence>
<dbReference type="Pfam" id="PF01844">
    <property type="entry name" value="HNH"/>
    <property type="match status" value="1"/>
</dbReference>
<protein>
    <submittedName>
        <fullName evidence="3">HNH endonuclease</fullName>
    </submittedName>
</protein>
<evidence type="ECO:0000259" key="2">
    <source>
        <dbReference type="Pfam" id="PF01844"/>
    </source>
</evidence>
<evidence type="ECO:0000313" key="3">
    <source>
        <dbReference type="EMBL" id="EWS81676.1"/>
    </source>
</evidence>
<dbReference type="GO" id="GO:0004519">
    <property type="term" value="F:endonuclease activity"/>
    <property type="evidence" value="ECO:0007669"/>
    <property type="project" value="UniProtKB-KW"/>
</dbReference>
<comment type="caution">
    <text evidence="3">The sequence shown here is derived from an EMBL/GenBank/DDBJ whole genome shotgun (WGS) entry which is preliminary data.</text>
</comment>
<dbReference type="Gene3D" id="1.10.30.50">
    <property type="match status" value="1"/>
</dbReference>
<dbReference type="STRING" id="396014.BF93_16060"/>
<dbReference type="GO" id="GO:0003676">
    <property type="term" value="F:nucleic acid binding"/>
    <property type="evidence" value="ECO:0007669"/>
    <property type="project" value="InterPro"/>
</dbReference>
<keyword evidence="3" id="KW-0540">Nuclease</keyword>
<feature type="region of interest" description="Disordered" evidence="1">
    <location>
        <begin position="1"/>
        <end position="57"/>
    </location>
</feature>
<evidence type="ECO:0000313" key="4">
    <source>
        <dbReference type="Proteomes" id="UP000023067"/>
    </source>
</evidence>
<dbReference type="AlphaFoldDB" id="Z9JV54"/>
<keyword evidence="4" id="KW-1185">Reference proteome</keyword>
<dbReference type="GO" id="GO:0008270">
    <property type="term" value="F:zinc ion binding"/>
    <property type="evidence" value="ECO:0007669"/>
    <property type="project" value="InterPro"/>
</dbReference>
<dbReference type="InterPro" id="IPR002711">
    <property type="entry name" value="HNH"/>
</dbReference>
<feature type="compositionally biased region" description="Basic and acidic residues" evidence="1">
    <location>
        <begin position="560"/>
        <end position="581"/>
    </location>
</feature>
<feature type="region of interest" description="Disordered" evidence="1">
    <location>
        <begin position="560"/>
        <end position="612"/>
    </location>
</feature>
<keyword evidence="3" id="KW-0255">Endonuclease</keyword>
<dbReference type="CDD" id="cd00085">
    <property type="entry name" value="HNHc"/>
    <property type="match status" value="1"/>
</dbReference>
<feature type="compositionally biased region" description="Low complexity" evidence="1">
    <location>
        <begin position="16"/>
        <end position="28"/>
    </location>
</feature>
<dbReference type="Proteomes" id="UP000023067">
    <property type="component" value="Unassembled WGS sequence"/>
</dbReference>
<feature type="region of interest" description="Disordered" evidence="1">
    <location>
        <begin position="629"/>
        <end position="659"/>
    </location>
</feature>
<accession>Z9JV54</accession>
<dbReference type="eggNOG" id="COG1403">
    <property type="taxonomic scope" value="Bacteria"/>
</dbReference>
<reference evidence="3 4" key="1">
    <citation type="submission" date="2014-02" db="EMBL/GenBank/DDBJ databases">
        <title>Genome sequence of Brachybacterium phenoliresistens strain W13A50.</title>
        <authorList>
            <person name="Wang X."/>
        </authorList>
    </citation>
    <scope>NUCLEOTIDE SEQUENCE [LARGE SCALE GENOMIC DNA]</scope>
    <source>
        <strain evidence="3 4">W13A50</strain>
    </source>
</reference>
<keyword evidence="3" id="KW-0378">Hydrolase</keyword>
<dbReference type="HOGENOM" id="CLU_027325_0_0_11"/>